<evidence type="ECO:0000256" key="2">
    <source>
        <dbReference type="ARBA" id="ARBA00022840"/>
    </source>
</evidence>
<gene>
    <name evidence="4" type="ORF">ATC1_12358</name>
</gene>
<dbReference type="Pfam" id="PF12848">
    <property type="entry name" value="ABC_tran_Xtn"/>
    <property type="match status" value="1"/>
</dbReference>
<dbReference type="Proteomes" id="UP000053370">
    <property type="component" value="Unassembled WGS sequence"/>
</dbReference>
<dbReference type="GO" id="GO:0005524">
    <property type="term" value="F:ATP binding"/>
    <property type="evidence" value="ECO:0007669"/>
    <property type="project" value="UniProtKB-KW"/>
</dbReference>
<dbReference type="STRING" id="1678840.ATC1_12358"/>
<dbReference type="RefSeq" id="WP_062278575.1">
    <property type="nucleotide sequence ID" value="NZ_DF968180.1"/>
</dbReference>
<dbReference type="InterPro" id="IPR051309">
    <property type="entry name" value="ABCF_ATPase"/>
</dbReference>
<sequence>MLLLEDIHKRFGDRIILKNVSFHIQPGERAAILGGNGSGKSTLFKIIIGEEMADQGKIRFFPSDLNWFYMPQNRDLSDSDTIDDFLLNQHESIETLQRKLELLSMKMEEMPDNPDLHISYDAVLMELSRASTRQKNPEPLLDLFGLSRFNLQTPIQLLSGGQRTRLFLAAAYQSQARLLLLDEPTNDLDEQMLSWLEKYFCSFSGAILYVSHDRAFINQTATKILELDAINHTIKEYMGNYEDWLAKKKFERESELAAWNRQQTEISQLKDAALRIRSSTKMHRGGKTDSGDKLAAGFFMNRSRKTIKRAVQIENRLNQLMTEDKKEKPVQRWKMKIDFLNPGYSGDMVLSLQNMSVGYDGVPLISDINLDLTRGQTCVLIGPNGCGKTTLLKTITGELQPISGILKLGVNMRIGKIAQILDRSLFQSNALESIQKLSKLNETEVRRFLSYYLFFGDDVYIPSERLSNGQCARLALASFAVQGKNFLVMDEPLNHLDIESREQFGEALLQFQGTVLAVVHDRYFSDQVADIIWEIKDHKILVS</sequence>
<dbReference type="PANTHER" id="PTHR42855:SF2">
    <property type="entry name" value="DRUG RESISTANCE ABC TRANSPORTER,ATP-BINDING PROTEIN"/>
    <property type="match status" value="1"/>
</dbReference>
<dbReference type="PROSITE" id="PS50893">
    <property type="entry name" value="ABC_TRANSPORTER_2"/>
    <property type="match status" value="2"/>
</dbReference>
<accession>A0A0K8PAY1</accession>
<evidence type="ECO:0000256" key="1">
    <source>
        <dbReference type="ARBA" id="ARBA00022741"/>
    </source>
</evidence>
<dbReference type="InterPro" id="IPR027417">
    <property type="entry name" value="P-loop_NTPase"/>
</dbReference>
<dbReference type="CDD" id="cd03221">
    <property type="entry name" value="ABCF_EF-3"/>
    <property type="match status" value="2"/>
</dbReference>
<dbReference type="PROSITE" id="PS00211">
    <property type="entry name" value="ABC_TRANSPORTER_1"/>
    <property type="match status" value="1"/>
</dbReference>
<keyword evidence="1" id="KW-0547">Nucleotide-binding</keyword>
<dbReference type="AlphaFoldDB" id="A0A0K8PAY1"/>
<dbReference type="InterPro" id="IPR003593">
    <property type="entry name" value="AAA+_ATPase"/>
</dbReference>
<dbReference type="PANTHER" id="PTHR42855">
    <property type="entry name" value="ABC TRANSPORTER ATP-BINDING SUBUNIT"/>
    <property type="match status" value="1"/>
</dbReference>
<name>A0A0K8PAY1_9CHLR</name>
<dbReference type="SMART" id="SM00382">
    <property type="entry name" value="AAA"/>
    <property type="match status" value="2"/>
</dbReference>
<keyword evidence="5" id="KW-1185">Reference proteome</keyword>
<evidence type="ECO:0000259" key="3">
    <source>
        <dbReference type="PROSITE" id="PS50893"/>
    </source>
</evidence>
<dbReference type="InterPro" id="IPR017871">
    <property type="entry name" value="ABC_transporter-like_CS"/>
</dbReference>
<dbReference type="FunFam" id="3.40.50.300:FF:000011">
    <property type="entry name" value="Putative ABC transporter ATP-binding component"/>
    <property type="match status" value="1"/>
</dbReference>
<dbReference type="SUPFAM" id="SSF52540">
    <property type="entry name" value="P-loop containing nucleoside triphosphate hydrolases"/>
    <property type="match status" value="2"/>
</dbReference>
<dbReference type="Pfam" id="PF00005">
    <property type="entry name" value="ABC_tran"/>
    <property type="match status" value="2"/>
</dbReference>
<proteinExistence type="predicted"/>
<feature type="domain" description="ABC transporter" evidence="3">
    <location>
        <begin position="2"/>
        <end position="257"/>
    </location>
</feature>
<dbReference type="OrthoDB" id="9801441at2"/>
<reference evidence="4" key="1">
    <citation type="journal article" date="2015" name="Genome Announc.">
        <title>Draft Genome Sequence of Anaerolineae Strain TC1, a Novel Isolate from a Methanogenic Wastewater Treatment System.</title>
        <authorList>
            <person name="Matsuura N."/>
            <person name="Tourlousse D.M."/>
            <person name="Sun L."/>
            <person name="Toyonaga M."/>
            <person name="Kuroda K."/>
            <person name="Ohashi A."/>
            <person name="Cruz R."/>
            <person name="Yamaguchi T."/>
            <person name="Sekiguchi Y."/>
        </authorList>
    </citation>
    <scope>NUCLEOTIDE SEQUENCE [LARGE SCALE GENOMIC DNA]</scope>
    <source>
        <strain evidence="4">TC1</strain>
    </source>
</reference>
<organism evidence="4">
    <name type="scientific">Flexilinea flocculi</name>
    <dbReference type="NCBI Taxonomy" id="1678840"/>
    <lineage>
        <taxon>Bacteria</taxon>
        <taxon>Bacillati</taxon>
        <taxon>Chloroflexota</taxon>
        <taxon>Anaerolineae</taxon>
        <taxon>Anaerolineales</taxon>
        <taxon>Anaerolineaceae</taxon>
        <taxon>Flexilinea</taxon>
    </lineage>
</organism>
<protein>
    <submittedName>
        <fullName evidence="4">ATPase component of ABC transporter with duplicated ATPase domains</fullName>
    </submittedName>
</protein>
<dbReference type="Gene3D" id="3.40.50.300">
    <property type="entry name" value="P-loop containing nucleotide triphosphate hydrolases"/>
    <property type="match status" value="2"/>
</dbReference>
<evidence type="ECO:0000313" key="5">
    <source>
        <dbReference type="Proteomes" id="UP000053370"/>
    </source>
</evidence>
<dbReference type="EMBL" id="DF968180">
    <property type="protein sequence ID" value="GAP39822.1"/>
    <property type="molecule type" value="Genomic_DNA"/>
</dbReference>
<feature type="domain" description="ABC transporter" evidence="3">
    <location>
        <begin position="350"/>
        <end position="542"/>
    </location>
</feature>
<keyword evidence="2" id="KW-0067">ATP-binding</keyword>
<dbReference type="GO" id="GO:0016887">
    <property type="term" value="F:ATP hydrolysis activity"/>
    <property type="evidence" value="ECO:0007669"/>
    <property type="project" value="InterPro"/>
</dbReference>
<dbReference type="NCBIfam" id="NF000355">
    <property type="entry name" value="ribo_prot_ABC_F"/>
    <property type="match status" value="1"/>
</dbReference>
<dbReference type="InterPro" id="IPR032781">
    <property type="entry name" value="ABC_tran_Xtn"/>
</dbReference>
<evidence type="ECO:0000313" key="4">
    <source>
        <dbReference type="EMBL" id="GAP39822.1"/>
    </source>
</evidence>
<dbReference type="InterPro" id="IPR003439">
    <property type="entry name" value="ABC_transporter-like_ATP-bd"/>
</dbReference>